<dbReference type="Proteomes" id="UP001652641">
    <property type="component" value="Chromosome 1"/>
</dbReference>
<evidence type="ECO:0000313" key="4">
    <source>
        <dbReference type="RefSeq" id="XP_072606285.1"/>
    </source>
</evidence>
<evidence type="ECO:0000313" key="5">
    <source>
        <dbReference type="RefSeq" id="XP_072606292.1"/>
    </source>
</evidence>
<protein>
    <submittedName>
        <fullName evidence="3 4">Uncharacterized protein</fullName>
    </submittedName>
</protein>
<feature type="region of interest" description="Disordered" evidence="1">
    <location>
        <begin position="117"/>
        <end position="177"/>
    </location>
</feature>
<dbReference type="RefSeq" id="XP_072606285.1">
    <property type="nucleotide sequence ID" value="XM_072750184.1"/>
</dbReference>
<feature type="region of interest" description="Disordered" evidence="1">
    <location>
        <begin position="339"/>
        <end position="377"/>
    </location>
</feature>
<name>A0ABM4ZUS0_VULVU</name>
<feature type="region of interest" description="Disordered" evidence="1">
    <location>
        <begin position="44"/>
        <end position="89"/>
    </location>
</feature>
<proteinExistence type="predicted"/>
<accession>A0ABM4ZUS0</accession>
<gene>
    <name evidence="3 4 5" type="primary">LOC112928460</name>
</gene>
<evidence type="ECO:0000313" key="2">
    <source>
        <dbReference type="Proteomes" id="UP001652641"/>
    </source>
</evidence>
<organism evidence="2 5">
    <name type="scientific">Vulpes vulpes</name>
    <name type="common">Red fox</name>
    <dbReference type="NCBI Taxonomy" id="9627"/>
    <lineage>
        <taxon>Eukaryota</taxon>
        <taxon>Metazoa</taxon>
        <taxon>Chordata</taxon>
        <taxon>Craniata</taxon>
        <taxon>Vertebrata</taxon>
        <taxon>Euteleostomi</taxon>
        <taxon>Mammalia</taxon>
        <taxon>Eutheria</taxon>
        <taxon>Laurasiatheria</taxon>
        <taxon>Carnivora</taxon>
        <taxon>Caniformia</taxon>
        <taxon>Canidae</taxon>
        <taxon>Vulpes</taxon>
    </lineage>
</organism>
<dbReference type="RefSeq" id="XP_072606274.1">
    <property type="nucleotide sequence ID" value="XM_072750173.1"/>
</dbReference>
<dbReference type="RefSeq" id="XP_072606292.1">
    <property type="nucleotide sequence ID" value="XM_072750191.1"/>
</dbReference>
<reference evidence="2 3" key="1">
    <citation type="submission" date="2025-05" db="UniProtKB">
        <authorList>
            <consortium name="RefSeq"/>
        </authorList>
    </citation>
    <scope>NUCLEOTIDE SEQUENCE [LARGE SCALE GENOMIC DNA]</scope>
    <source>
        <tissue evidence="3 4">Cell line</tissue>
    </source>
</reference>
<evidence type="ECO:0000313" key="3">
    <source>
        <dbReference type="RefSeq" id="XP_072606274.1"/>
    </source>
</evidence>
<feature type="compositionally biased region" description="Low complexity" evidence="1">
    <location>
        <begin position="145"/>
        <end position="154"/>
    </location>
</feature>
<dbReference type="GeneID" id="112928460"/>
<feature type="compositionally biased region" description="Gly residues" evidence="1">
    <location>
        <begin position="345"/>
        <end position="356"/>
    </location>
</feature>
<keyword evidence="2" id="KW-1185">Reference proteome</keyword>
<sequence>MGAGHEICWVRVGWLGHGSLAKLDLFFKDFICLFMRDTQREAETQAEGEAGSLRGARRGTRSQDPGVTSWAKGRCSTLEPPRCPPNPKLDFNKEEQVALYLSALEILYLRGPQRTPRGFSPRGEGGDWQALGPVGSLTRPRAPTPASGLGRSSPSPAPRPAPTFGPGPAHSPLSPCAPSLSFAGDQATPFLSQGCRADPRCWGAGQRLCRGAGFVWHLSPWAFSEDTKRAALAILSPPSVPLPTFALSTATVIFPEATGGPATVLLQTAAAFLEPKPQHPSGPWQRALGWKDRPRVVQDGGVCRAGARPPSRWPGRVTLALGCTQAPVIWKVGKGEVQRPRSLAGAGGARDGGEPGASGTCTGQLPPPSVLSSRSKW</sequence>
<evidence type="ECO:0000256" key="1">
    <source>
        <dbReference type="SAM" id="MobiDB-lite"/>
    </source>
</evidence>
<feature type="compositionally biased region" description="Pro residues" evidence="1">
    <location>
        <begin position="155"/>
        <end position="165"/>
    </location>
</feature>